<feature type="transmembrane region" description="Helical" evidence="6">
    <location>
        <begin position="101"/>
        <end position="120"/>
    </location>
</feature>
<keyword evidence="4 6" id="KW-1133">Transmembrane helix</keyword>
<dbReference type="Pfam" id="PF02653">
    <property type="entry name" value="BPD_transp_2"/>
    <property type="match status" value="1"/>
</dbReference>
<evidence type="ECO:0000256" key="1">
    <source>
        <dbReference type="ARBA" id="ARBA00004651"/>
    </source>
</evidence>
<evidence type="ECO:0000256" key="5">
    <source>
        <dbReference type="ARBA" id="ARBA00023136"/>
    </source>
</evidence>
<feature type="transmembrane region" description="Helical" evidence="6">
    <location>
        <begin position="46"/>
        <end position="63"/>
    </location>
</feature>
<dbReference type="CDD" id="cd06581">
    <property type="entry name" value="TM_PBP1_LivM_like"/>
    <property type="match status" value="1"/>
</dbReference>
<dbReference type="InterPro" id="IPR043428">
    <property type="entry name" value="LivM-like"/>
</dbReference>
<keyword evidence="2" id="KW-1003">Cell membrane</keyword>
<keyword evidence="3 6" id="KW-0812">Transmembrane</keyword>
<evidence type="ECO:0000313" key="8">
    <source>
        <dbReference type="Proteomes" id="UP001604043"/>
    </source>
</evidence>
<feature type="transmembrane region" description="Helical" evidence="6">
    <location>
        <begin position="290"/>
        <end position="312"/>
    </location>
</feature>
<dbReference type="InterPro" id="IPR001851">
    <property type="entry name" value="ABC_transp_permease"/>
</dbReference>
<name>A0ABW6ZF81_9HYPH</name>
<feature type="transmembrane region" description="Helical" evidence="6">
    <location>
        <begin position="153"/>
        <end position="173"/>
    </location>
</feature>
<feature type="transmembrane region" description="Helical" evidence="6">
    <location>
        <begin position="21"/>
        <end position="40"/>
    </location>
</feature>
<dbReference type="Proteomes" id="UP001604043">
    <property type="component" value="Unassembled WGS sequence"/>
</dbReference>
<keyword evidence="8" id="KW-1185">Reference proteome</keyword>
<dbReference type="EMBL" id="JBAFUR010000002">
    <property type="protein sequence ID" value="MFG1252468.1"/>
    <property type="molecule type" value="Genomic_DNA"/>
</dbReference>
<evidence type="ECO:0000313" key="7">
    <source>
        <dbReference type="EMBL" id="MFG1252468.1"/>
    </source>
</evidence>
<dbReference type="PANTHER" id="PTHR30482:SF10">
    <property type="entry name" value="HIGH-AFFINITY BRANCHED-CHAIN AMINO ACID TRANSPORT PROTEIN BRAE"/>
    <property type="match status" value="1"/>
</dbReference>
<feature type="transmembrane region" description="Helical" evidence="6">
    <location>
        <begin position="75"/>
        <end position="95"/>
    </location>
</feature>
<feature type="transmembrane region" description="Helical" evidence="6">
    <location>
        <begin position="324"/>
        <end position="350"/>
    </location>
</feature>
<dbReference type="RefSeq" id="WP_394008099.1">
    <property type="nucleotide sequence ID" value="NZ_JBAFUR010000002.1"/>
</dbReference>
<evidence type="ECO:0000256" key="2">
    <source>
        <dbReference type="ARBA" id="ARBA00022475"/>
    </source>
</evidence>
<organism evidence="7 8">
    <name type="scientific">Xanthobacter aminoxidans</name>
    <dbReference type="NCBI Taxonomy" id="186280"/>
    <lineage>
        <taxon>Bacteria</taxon>
        <taxon>Pseudomonadati</taxon>
        <taxon>Pseudomonadota</taxon>
        <taxon>Alphaproteobacteria</taxon>
        <taxon>Hyphomicrobiales</taxon>
        <taxon>Xanthobacteraceae</taxon>
        <taxon>Xanthobacter</taxon>
    </lineage>
</organism>
<accession>A0ABW6ZF81</accession>
<proteinExistence type="predicted"/>
<comment type="subcellular location">
    <subcellularLocation>
        <location evidence="1">Cell membrane</location>
        <topology evidence="1">Multi-pass membrane protein</topology>
    </subcellularLocation>
</comment>
<keyword evidence="5 6" id="KW-0472">Membrane</keyword>
<gene>
    <name evidence="7" type="ORF">V5F30_09665</name>
</gene>
<feature type="transmembrane region" description="Helical" evidence="6">
    <location>
        <begin position="362"/>
        <end position="379"/>
    </location>
</feature>
<protein>
    <submittedName>
        <fullName evidence="7">Branched-chain amino acid ABC transporter permease</fullName>
    </submittedName>
</protein>
<sequence length="397" mass="41398">MADLAPSLPADTARTGGRARLAVAATVALLFAGGGFLLHAEQQGQVIALLAAFVAVFALAEKVPVGRRIVGLCRAHPGTVNLTAAVSILAIAAALREEHYTLLMMATVALFATAAAGLTLQMAFAGVPNFAGAAFFAVGAYVAALLGNTGIPHLLVLLIAGLAAAVLGLVLLLPVLRTRGHYAALVTIAFGLLLRAFLEVNDVLGGPQGMKVKSFSLFGLDFSRMTEIEPYDVSFYLPYALASCALFGLAFFLVRRLETSFVGVALDAVRSDEVAASVFGLSIARWKATAFLLGNAMIGVAGALYGMMNGFVNPNSANFGDSLIMLSILVLGGLGNLWGAVVAAVVILVIPEKLQAIQEFRLVIFALLVIAILRFRPSGLMPRAVRDFSALVKGGSR</sequence>
<evidence type="ECO:0000256" key="3">
    <source>
        <dbReference type="ARBA" id="ARBA00022692"/>
    </source>
</evidence>
<evidence type="ECO:0000256" key="4">
    <source>
        <dbReference type="ARBA" id="ARBA00022989"/>
    </source>
</evidence>
<comment type="caution">
    <text evidence="7">The sequence shown here is derived from an EMBL/GenBank/DDBJ whole genome shotgun (WGS) entry which is preliminary data.</text>
</comment>
<feature type="transmembrane region" description="Helical" evidence="6">
    <location>
        <begin position="180"/>
        <end position="198"/>
    </location>
</feature>
<reference evidence="7 8" key="1">
    <citation type="submission" date="2024-02" db="EMBL/GenBank/DDBJ databases">
        <title>Expansion and revision of Xanthobacter and proposal of Roseixanthobacter gen. nov.</title>
        <authorList>
            <person name="Soltysiak M.P.M."/>
            <person name="Jalihal A."/>
            <person name="Ory A."/>
            <person name="Chrisophersen C."/>
            <person name="Lee A.D."/>
            <person name="Boulton J."/>
            <person name="Springer M."/>
        </authorList>
    </citation>
    <scope>NUCLEOTIDE SEQUENCE [LARGE SCALE GENOMIC DNA]</scope>
    <source>
        <strain evidence="7 8">CB5</strain>
    </source>
</reference>
<feature type="transmembrane region" description="Helical" evidence="6">
    <location>
        <begin position="235"/>
        <end position="254"/>
    </location>
</feature>
<feature type="transmembrane region" description="Helical" evidence="6">
    <location>
        <begin position="127"/>
        <end position="147"/>
    </location>
</feature>
<evidence type="ECO:0000256" key="6">
    <source>
        <dbReference type="SAM" id="Phobius"/>
    </source>
</evidence>
<dbReference type="PANTHER" id="PTHR30482">
    <property type="entry name" value="HIGH-AFFINITY BRANCHED-CHAIN AMINO ACID TRANSPORT SYSTEM PERMEASE"/>
    <property type="match status" value="1"/>
</dbReference>